<dbReference type="KEGG" id="rgi:RGI145_17885"/>
<dbReference type="EMBL" id="CP015583">
    <property type="protein sequence ID" value="APT58700.1"/>
    <property type="molecule type" value="Genomic_DNA"/>
</dbReference>
<sequence>MQDLLPRATQLGALLKQRGETVSVAESSAGGLVSAALLAVPGASAYFMGGAVVYTRQARDALLSITEKEMAGLRPATEPYAMLLANTIRQRFATHWGIAETGAAGPGGNRYGDPAGHACIAVAGPVALSRRLETGRQDRPDNMRAFAAVLLDLLTEAMESGDGMSARA</sequence>
<feature type="transmembrane region" description="Helical" evidence="1">
    <location>
        <begin position="32"/>
        <end position="54"/>
    </location>
</feature>
<organism evidence="3 4">
    <name type="scientific">Roseomonas gilardii</name>
    <dbReference type="NCBI Taxonomy" id="257708"/>
    <lineage>
        <taxon>Bacteria</taxon>
        <taxon>Pseudomonadati</taxon>
        <taxon>Pseudomonadota</taxon>
        <taxon>Alphaproteobacteria</taxon>
        <taxon>Acetobacterales</taxon>
        <taxon>Roseomonadaceae</taxon>
        <taxon>Roseomonas</taxon>
    </lineage>
</organism>
<dbReference type="AlphaFoldDB" id="A0A1L7AJ16"/>
<dbReference type="InterPro" id="IPR008136">
    <property type="entry name" value="CinA_C"/>
</dbReference>
<dbReference type="STRING" id="257708.RGI145_17885"/>
<reference evidence="3 4" key="1">
    <citation type="submission" date="2016-05" db="EMBL/GenBank/DDBJ databases">
        <title>Complete Genome and Methylome Analysis of Psychrotrophic Bacterial Isolates from Antarctic Lake Untersee.</title>
        <authorList>
            <person name="Fomenkov A."/>
            <person name="Akimov V.N."/>
            <person name="Vasilyeva L.V."/>
            <person name="Andersen D."/>
            <person name="Vincze T."/>
            <person name="Roberts R.J."/>
        </authorList>
    </citation>
    <scope>NUCLEOTIDE SEQUENCE [LARGE SCALE GENOMIC DNA]</scope>
    <source>
        <strain evidence="3 4">U14-5</strain>
    </source>
</reference>
<proteinExistence type="predicted"/>
<dbReference type="Gene3D" id="3.90.950.20">
    <property type="entry name" value="CinA-like"/>
    <property type="match status" value="1"/>
</dbReference>
<feature type="domain" description="CinA C-terminal" evidence="2">
    <location>
        <begin position="8"/>
        <end position="157"/>
    </location>
</feature>
<protein>
    <submittedName>
        <fullName evidence="3">Damage-inducible protein</fullName>
    </submittedName>
</protein>
<keyword evidence="1" id="KW-1133">Transmembrane helix</keyword>
<evidence type="ECO:0000313" key="4">
    <source>
        <dbReference type="Proteomes" id="UP000185494"/>
    </source>
</evidence>
<dbReference type="Pfam" id="PF02464">
    <property type="entry name" value="CinA"/>
    <property type="match status" value="1"/>
</dbReference>
<keyword evidence="1" id="KW-0812">Transmembrane</keyword>
<dbReference type="InterPro" id="IPR036653">
    <property type="entry name" value="CinA-like_C"/>
</dbReference>
<dbReference type="NCBIfam" id="TIGR00199">
    <property type="entry name" value="PncC_domain"/>
    <property type="match status" value="1"/>
</dbReference>
<name>A0A1L7AJ16_9PROT</name>
<gene>
    <name evidence="3" type="ORF">RGI145_17885</name>
</gene>
<evidence type="ECO:0000256" key="1">
    <source>
        <dbReference type="SAM" id="Phobius"/>
    </source>
</evidence>
<evidence type="ECO:0000259" key="2">
    <source>
        <dbReference type="Pfam" id="PF02464"/>
    </source>
</evidence>
<dbReference type="RefSeq" id="WP_075799454.1">
    <property type="nucleotide sequence ID" value="NZ_CP015583.1"/>
</dbReference>
<keyword evidence="1" id="KW-0472">Membrane</keyword>
<accession>A0A1L7AJ16</accession>
<dbReference type="SUPFAM" id="SSF142433">
    <property type="entry name" value="CinA-like"/>
    <property type="match status" value="1"/>
</dbReference>
<dbReference type="Proteomes" id="UP000185494">
    <property type="component" value="Chromosome 1"/>
</dbReference>
<evidence type="ECO:0000313" key="3">
    <source>
        <dbReference type="EMBL" id="APT58700.1"/>
    </source>
</evidence>